<dbReference type="Proteomes" id="UP000608345">
    <property type="component" value="Unassembled WGS sequence"/>
</dbReference>
<dbReference type="EMBL" id="BMYS01000004">
    <property type="protein sequence ID" value="GGW81982.1"/>
    <property type="molecule type" value="Genomic_DNA"/>
</dbReference>
<evidence type="ECO:0000313" key="2">
    <source>
        <dbReference type="Proteomes" id="UP000608345"/>
    </source>
</evidence>
<reference evidence="1" key="1">
    <citation type="journal article" date="2014" name="Int. J. Syst. Evol. Microbiol.">
        <title>Complete genome sequence of Corynebacterium casei LMG S-19264T (=DSM 44701T), isolated from a smear-ripened cheese.</title>
        <authorList>
            <consortium name="US DOE Joint Genome Institute (JGI-PGF)"/>
            <person name="Walter F."/>
            <person name="Albersmeier A."/>
            <person name="Kalinowski J."/>
            <person name="Ruckert C."/>
        </authorList>
    </citation>
    <scope>NUCLEOTIDE SEQUENCE</scope>
    <source>
        <strain evidence="1">KCTC 23732</strain>
    </source>
</reference>
<proteinExistence type="predicted"/>
<dbReference type="AlphaFoldDB" id="A0A918MWV6"/>
<accession>A0A918MWV6</accession>
<comment type="caution">
    <text evidence="1">The sequence shown here is derived from an EMBL/GenBank/DDBJ whole genome shotgun (WGS) entry which is preliminary data.</text>
</comment>
<organism evidence="1 2">
    <name type="scientific">Advenella faeciporci</name>
    <dbReference type="NCBI Taxonomy" id="797535"/>
    <lineage>
        <taxon>Bacteria</taxon>
        <taxon>Pseudomonadati</taxon>
        <taxon>Pseudomonadota</taxon>
        <taxon>Betaproteobacteria</taxon>
        <taxon>Burkholderiales</taxon>
        <taxon>Alcaligenaceae</taxon>
    </lineage>
</organism>
<name>A0A918MWV6_9BURK</name>
<gene>
    <name evidence="1" type="ORF">GCM10011450_09920</name>
</gene>
<sequence length="59" mass="6549">MCNYAHTFQVRQAPSTKNQNKSGFFVEFKFNVIISALSAMTDPAFPVASSNDPSYENLS</sequence>
<evidence type="ECO:0000313" key="1">
    <source>
        <dbReference type="EMBL" id="GGW81982.1"/>
    </source>
</evidence>
<reference evidence="1" key="2">
    <citation type="submission" date="2020-09" db="EMBL/GenBank/DDBJ databases">
        <authorList>
            <person name="Sun Q."/>
            <person name="Kim S."/>
        </authorList>
    </citation>
    <scope>NUCLEOTIDE SEQUENCE</scope>
    <source>
        <strain evidence="1">KCTC 23732</strain>
    </source>
</reference>
<keyword evidence="2" id="KW-1185">Reference proteome</keyword>
<protein>
    <submittedName>
        <fullName evidence="1">Uncharacterized protein</fullName>
    </submittedName>
</protein>